<protein>
    <submittedName>
        <fullName evidence="5">Helix-turn-helix domain-containing protein</fullName>
    </submittedName>
</protein>
<sequence length="214" mass="22850">MKQVQFSIEYPDRLRHPLHRAVVDTDSVSRAELLMWSPTADATTLLWFDADPDAVRAVLSAIESLAERSLVRDGGGTYAFLSQAAYEFPDPVLEVVADAAVIFVPPVVFSSSGPVTFEAVGEASALSDLRESLSALGAIEIERVRPFARSSSPSRLTERQAAALDAAVSVGYYEVPRTGSIVDVAAALDCATSTAGELVRKAESAVLREYAGTE</sequence>
<accession>A0ABD5MCE9</accession>
<dbReference type="InterPro" id="IPR007050">
    <property type="entry name" value="HTH_bacterioopsin"/>
</dbReference>
<evidence type="ECO:0000313" key="5">
    <source>
        <dbReference type="EMBL" id="MFA1611587.1"/>
    </source>
</evidence>
<keyword evidence="6" id="KW-1185">Reference proteome</keyword>
<evidence type="ECO:0000256" key="1">
    <source>
        <dbReference type="ARBA" id="ARBA00023015"/>
    </source>
</evidence>
<dbReference type="AlphaFoldDB" id="A0ABD5MCE9"/>
<keyword evidence="1" id="KW-0805">Transcription regulation</keyword>
<proteinExistence type="predicted"/>
<keyword evidence="2" id="KW-0804">Transcription</keyword>
<name>A0ABD5MCE9_9EURY</name>
<feature type="domain" description="HVO-0513-like N-terminal" evidence="4">
    <location>
        <begin position="16"/>
        <end position="144"/>
    </location>
</feature>
<evidence type="ECO:0000313" key="6">
    <source>
        <dbReference type="Proteomes" id="UP001570511"/>
    </source>
</evidence>
<dbReference type="EMBL" id="JBGNYA010000001">
    <property type="protein sequence ID" value="MFA1611587.1"/>
    <property type="molecule type" value="Genomic_DNA"/>
</dbReference>
<comment type="caution">
    <text evidence="5">The sequence shown here is derived from an EMBL/GenBank/DDBJ whole genome shotgun (WGS) entry which is preliminary data.</text>
</comment>
<dbReference type="PANTHER" id="PTHR34236:SF1">
    <property type="entry name" value="DIMETHYL SULFOXIDE REDUCTASE TRANSCRIPTIONAL ACTIVATOR"/>
    <property type="match status" value="1"/>
</dbReference>
<organism evidence="5 6">
    <name type="scientific">Halobellus rubicundus</name>
    <dbReference type="NCBI Taxonomy" id="2996466"/>
    <lineage>
        <taxon>Archaea</taxon>
        <taxon>Methanobacteriati</taxon>
        <taxon>Methanobacteriota</taxon>
        <taxon>Stenosarchaea group</taxon>
        <taxon>Halobacteria</taxon>
        <taxon>Halobacteriales</taxon>
        <taxon>Haloferacaceae</taxon>
        <taxon>Halobellus</taxon>
    </lineage>
</organism>
<dbReference type="Pfam" id="PF04967">
    <property type="entry name" value="HTH_10"/>
    <property type="match status" value="1"/>
</dbReference>
<reference evidence="5 6" key="1">
    <citation type="submission" date="2024-08" db="EMBL/GenBank/DDBJ databases">
        <title>Halobellus sp. MBLA0158 whole genome sequence.</title>
        <authorList>
            <person name="Hwang C.Y."/>
            <person name="Cho E.-S."/>
            <person name="Seo M.-J."/>
        </authorList>
    </citation>
    <scope>NUCLEOTIDE SEQUENCE [LARGE SCALE GENOMIC DNA]</scope>
    <source>
        <strain evidence="5 6">MBLA0158</strain>
    </source>
</reference>
<feature type="domain" description="HTH bat-type" evidence="3">
    <location>
        <begin position="156"/>
        <end position="207"/>
    </location>
</feature>
<evidence type="ECO:0000259" key="3">
    <source>
        <dbReference type="Pfam" id="PF04967"/>
    </source>
</evidence>
<dbReference type="Proteomes" id="UP001570511">
    <property type="component" value="Unassembled WGS sequence"/>
</dbReference>
<dbReference type="Pfam" id="PF24278">
    <property type="entry name" value="HVO_0513_N"/>
    <property type="match status" value="1"/>
</dbReference>
<dbReference type="RefSeq" id="WP_372389905.1">
    <property type="nucleotide sequence ID" value="NZ_JBGNYA010000001.1"/>
</dbReference>
<evidence type="ECO:0000256" key="2">
    <source>
        <dbReference type="ARBA" id="ARBA00023163"/>
    </source>
</evidence>
<gene>
    <name evidence="5" type="ORF">OS889_11305</name>
</gene>
<dbReference type="InterPro" id="IPR056493">
    <property type="entry name" value="HVO_0513_N"/>
</dbReference>
<evidence type="ECO:0000259" key="4">
    <source>
        <dbReference type="Pfam" id="PF24278"/>
    </source>
</evidence>
<dbReference type="PANTHER" id="PTHR34236">
    <property type="entry name" value="DIMETHYL SULFOXIDE REDUCTASE TRANSCRIPTIONAL ACTIVATOR"/>
    <property type="match status" value="1"/>
</dbReference>